<organism evidence="2 3">
    <name type="scientific">Pseudonocardia ammonioxydans</name>
    <dbReference type="NCBI Taxonomy" id="260086"/>
    <lineage>
        <taxon>Bacteria</taxon>
        <taxon>Bacillati</taxon>
        <taxon>Actinomycetota</taxon>
        <taxon>Actinomycetes</taxon>
        <taxon>Pseudonocardiales</taxon>
        <taxon>Pseudonocardiaceae</taxon>
        <taxon>Pseudonocardia</taxon>
    </lineage>
</organism>
<evidence type="ECO:0000313" key="2">
    <source>
        <dbReference type="EMBL" id="SFN65970.1"/>
    </source>
</evidence>
<dbReference type="InterPro" id="IPR029016">
    <property type="entry name" value="GAF-like_dom_sf"/>
</dbReference>
<evidence type="ECO:0000313" key="3">
    <source>
        <dbReference type="Proteomes" id="UP000199614"/>
    </source>
</evidence>
<dbReference type="STRING" id="260086.SAMN05216207_1018137"/>
<name>A0A1I5AU88_PSUAM</name>
<reference evidence="2 3" key="1">
    <citation type="submission" date="2016-10" db="EMBL/GenBank/DDBJ databases">
        <authorList>
            <person name="de Groot N.N."/>
        </authorList>
    </citation>
    <scope>NUCLEOTIDE SEQUENCE [LARGE SCALE GENOMIC DNA]</scope>
    <source>
        <strain evidence="2 3">CGMCC 4.1877</strain>
    </source>
</reference>
<dbReference type="Gene3D" id="3.30.450.40">
    <property type="match status" value="1"/>
</dbReference>
<evidence type="ECO:0000259" key="1">
    <source>
        <dbReference type="Pfam" id="PF01590"/>
    </source>
</evidence>
<dbReference type="Proteomes" id="UP000199614">
    <property type="component" value="Unassembled WGS sequence"/>
</dbReference>
<proteinExistence type="predicted"/>
<protein>
    <submittedName>
        <fullName evidence="2">GAF domain-containing protein</fullName>
    </submittedName>
</protein>
<dbReference type="EMBL" id="FOUY01000018">
    <property type="protein sequence ID" value="SFN65970.1"/>
    <property type="molecule type" value="Genomic_DNA"/>
</dbReference>
<dbReference type="RefSeq" id="WP_245773610.1">
    <property type="nucleotide sequence ID" value="NZ_FOUY01000018.1"/>
</dbReference>
<dbReference type="InterPro" id="IPR003018">
    <property type="entry name" value="GAF"/>
</dbReference>
<dbReference type="SUPFAM" id="SSF55781">
    <property type="entry name" value="GAF domain-like"/>
    <property type="match status" value="1"/>
</dbReference>
<feature type="domain" description="GAF" evidence="1">
    <location>
        <begin position="12"/>
        <end position="90"/>
    </location>
</feature>
<dbReference type="AlphaFoldDB" id="A0A1I5AU88"/>
<sequence length="95" mass="10476">MAATSTEVRRLEQQQLDTGQGPCLDCHRTATPVLAPDLTAADARWPRFAPAVRQAGFAAAYALPMRHHDRAIGALNLFARTPPRWTPTRCASPRR</sequence>
<accession>A0A1I5AU88</accession>
<dbReference type="Pfam" id="PF01590">
    <property type="entry name" value="GAF"/>
    <property type="match status" value="1"/>
</dbReference>
<keyword evidence="3" id="KW-1185">Reference proteome</keyword>
<gene>
    <name evidence="2" type="ORF">SAMN05216207_1018137</name>
</gene>